<keyword evidence="2" id="KW-1185">Reference proteome</keyword>
<reference evidence="1 2" key="1">
    <citation type="journal article" date="2006" name="Proc. Natl. Acad. Sci. U.S.A.">
        <title>Genomic analysis of the uncultivated marine crenarchaeote Cenarchaeum symbiosum.</title>
        <authorList>
            <person name="Hallam S.J."/>
            <person name="Konstantinidis K.T."/>
            <person name="Putnam N."/>
            <person name="Schleper C."/>
            <person name="Watanabe Y."/>
            <person name="Sugahara J."/>
            <person name="Preston C."/>
            <person name="de la Torre J."/>
            <person name="Richardson P.M."/>
            <person name="DeLong E.F."/>
        </authorList>
    </citation>
    <scope>NUCLEOTIDE SEQUENCE [LARGE SCALE GENOMIC DNA]</scope>
    <source>
        <strain evidence="2">A</strain>
    </source>
</reference>
<protein>
    <submittedName>
        <fullName evidence="1">Uncharacterized protein</fullName>
    </submittedName>
</protein>
<dbReference type="AlphaFoldDB" id="A0RV04"/>
<name>A0RV04_CENSY</name>
<dbReference type="HOGENOM" id="CLU_2597534_0_0_2"/>
<dbReference type="EnsemblBacteria" id="ABK77171">
    <property type="protein sequence ID" value="ABK77171"/>
    <property type="gene ID" value="CENSYa_0538"/>
</dbReference>
<accession>A0RV04</accession>
<dbReference type="STRING" id="414004.CENSYa_0538"/>
<dbReference type="Proteomes" id="UP000000758">
    <property type="component" value="Chromosome"/>
</dbReference>
<sequence length="79" mass="8695">MNAPGTIENIRRAGWKCKKAKRGVNWSIQQNNPEGGKYRTQQSCLVSKKAKRDTPHQVPVPLPPACAVIHAKICLGTMS</sequence>
<organism evidence="1 2">
    <name type="scientific">Cenarchaeum symbiosum (strain A)</name>
    <dbReference type="NCBI Taxonomy" id="414004"/>
    <lineage>
        <taxon>Archaea</taxon>
        <taxon>Nitrososphaerota</taxon>
        <taxon>Candidatus Cenarchaeales</taxon>
        <taxon>Candidatus Cenarchaeaceae</taxon>
        <taxon>Candidatus Cenarchaeum</taxon>
    </lineage>
</organism>
<evidence type="ECO:0000313" key="2">
    <source>
        <dbReference type="Proteomes" id="UP000000758"/>
    </source>
</evidence>
<dbReference type="EMBL" id="DP000238">
    <property type="protein sequence ID" value="ABK77171.1"/>
    <property type="molecule type" value="Genomic_DNA"/>
</dbReference>
<gene>
    <name evidence="1" type="ordered locus">CENSYa_0538</name>
</gene>
<proteinExistence type="predicted"/>
<dbReference type="KEGG" id="csy:CENSYa_0538"/>
<evidence type="ECO:0000313" key="1">
    <source>
        <dbReference type="EMBL" id="ABK77171.1"/>
    </source>
</evidence>